<keyword evidence="2" id="KW-1185">Reference proteome</keyword>
<reference evidence="1" key="1">
    <citation type="submission" date="2023-04" db="EMBL/GenBank/DDBJ databases">
        <title>Draft Genome sequencing of Naganishia species isolated from polar environments using Oxford Nanopore Technology.</title>
        <authorList>
            <person name="Leo P."/>
            <person name="Venkateswaran K."/>
        </authorList>
    </citation>
    <scope>NUCLEOTIDE SEQUENCE</scope>
    <source>
        <strain evidence="1">MNA-CCFEE 5261</strain>
    </source>
</reference>
<accession>A0ACC2VPJ1</accession>
<dbReference type="Proteomes" id="UP001241377">
    <property type="component" value="Unassembled WGS sequence"/>
</dbReference>
<name>A0ACC2VPJ1_9TREE</name>
<sequence>MDSHAINKSPSPSHDTEHHPQPHHNPDDDADLQSFIQSGMGITLPSLSMGMDLDSTANTGTAEAHEGVGEDTHHSGGFEVGDFRELMRDGGAERRERITSPRREQGGSGGMDSTEERVEGMRGHKRAREDTAGSGATEEHVNEQGINSVSPGMGGEHDGVDNQHLDKRPRTIEDSPPLGGTTLQDASSSMPLPSMATQQDINSLNLAVTAGPLADVETTQGGAKQETPEERKARQREANRLAAGRSRGKKRDELAILEKTVQNIQEENNRLRAQLEALVSAAHQPATALRHDQSDSALESAGLHHDVNSVDDLVSSHPEERGTPGGGEGVERHPQQQSQQETPPPSKSLDVVPLGFGVDGMDMQVLDGLRRQVEDARREVAEIEARIAAKRATTTTTSAAATPVEEQEVRSHAAAKTRTSALMQEKSALVHLIESLKKERDETELEREVLEREVSARRMLLAGMEDGEEQQQAAGAMDAHHLSVRSGGVEGKKGKSGGEAGRDVGVERALMEVRSWLDNALTGWRKVRRMLLYCVSPSLIYSAPAQTGVIHPPSSIMDNIPNPLIDAALRAHVQQALHEPLLGGPSHTALTHDESQEYEMDAYGHGPALHESRGGDEPAHHHHESPHVHGGMNDEDAEGHDGEGMLDSLDAVGLEHIRFYHESGAV</sequence>
<evidence type="ECO:0000313" key="1">
    <source>
        <dbReference type="EMBL" id="KAJ9100934.1"/>
    </source>
</evidence>
<proteinExistence type="predicted"/>
<dbReference type="EMBL" id="JASBWR010000060">
    <property type="protein sequence ID" value="KAJ9100934.1"/>
    <property type="molecule type" value="Genomic_DNA"/>
</dbReference>
<organism evidence="1 2">
    <name type="scientific">Naganishia cerealis</name>
    <dbReference type="NCBI Taxonomy" id="610337"/>
    <lineage>
        <taxon>Eukaryota</taxon>
        <taxon>Fungi</taxon>
        <taxon>Dikarya</taxon>
        <taxon>Basidiomycota</taxon>
        <taxon>Agaricomycotina</taxon>
        <taxon>Tremellomycetes</taxon>
        <taxon>Filobasidiales</taxon>
        <taxon>Filobasidiaceae</taxon>
        <taxon>Naganishia</taxon>
    </lineage>
</organism>
<gene>
    <name evidence="1" type="ORF">QFC19_005330</name>
</gene>
<evidence type="ECO:0000313" key="2">
    <source>
        <dbReference type="Proteomes" id="UP001241377"/>
    </source>
</evidence>
<comment type="caution">
    <text evidence="1">The sequence shown here is derived from an EMBL/GenBank/DDBJ whole genome shotgun (WGS) entry which is preliminary data.</text>
</comment>
<protein>
    <submittedName>
        <fullName evidence="1">Uncharacterized protein</fullName>
    </submittedName>
</protein>